<dbReference type="EMBL" id="GBXM01006660">
    <property type="protein sequence ID" value="JAI01918.1"/>
    <property type="molecule type" value="Transcribed_RNA"/>
</dbReference>
<dbReference type="AlphaFoldDB" id="A0A0E9XGR9"/>
<organism evidence="1">
    <name type="scientific">Anguilla anguilla</name>
    <name type="common">European freshwater eel</name>
    <name type="synonym">Muraena anguilla</name>
    <dbReference type="NCBI Taxonomy" id="7936"/>
    <lineage>
        <taxon>Eukaryota</taxon>
        <taxon>Metazoa</taxon>
        <taxon>Chordata</taxon>
        <taxon>Craniata</taxon>
        <taxon>Vertebrata</taxon>
        <taxon>Euteleostomi</taxon>
        <taxon>Actinopterygii</taxon>
        <taxon>Neopterygii</taxon>
        <taxon>Teleostei</taxon>
        <taxon>Anguilliformes</taxon>
        <taxon>Anguillidae</taxon>
        <taxon>Anguilla</taxon>
    </lineage>
</organism>
<reference evidence="1" key="1">
    <citation type="submission" date="2014-11" db="EMBL/GenBank/DDBJ databases">
        <authorList>
            <person name="Amaro Gonzalez C."/>
        </authorList>
    </citation>
    <scope>NUCLEOTIDE SEQUENCE</scope>
</reference>
<evidence type="ECO:0000313" key="1">
    <source>
        <dbReference type="EMBL" id="JAI01918.1"/>
    </source>
</evidence>
<reference evidence="1" key="2">
    <citation type="journal article" date="2015" name="Fish Shellfish Immunol.">
        <title>Early steps in the European eel (Anguilla anguilla)-Vibrio vulnificus interaction in the gills: Role of the RtxA13 toxin.</title>
        <authorList>
            <person name="Callol A."/>
            <person name="Pajuelo D."/>
            <person name="Ebbesson L."/>
            <person name="Teles M."/>
            <person name="MacKenzie S."/>
            <person name="Amaro C."/>
        </authorList>
    </citation>
    <scope>NUCLEOTIDE SEQUENCE</scope>
</reference>
<name>A0A0E9XGR9_ANGAN</name>
<accession>A0A0E9XGR9</accession>
<protein>
    <submittedName>
        <fullName evidence="1">Uncharacterized protein</fullName>
    </submittedName>
</protein>
<sequence length="72" mass="9195">MGLQHQIQFRLYIQWKIFVLICYKRKKKNAQVKPTKHLYFSRWTFFSQKNYTVHKCYYYWGKTNKYCFLKPW</sequence>
<proteinExistence type="predicted"/>